<evidence type="ECO:0000313" key="2">
    <source>
        <dbReference type="EMBL" id="AQK96541.1"/>
    </source>
</evidence>
<accession>A0A1D6FYZ1</accession>
<sequence>MEDKSTNNNGIPQDNNDGDMQHKHQAAQHDPQNRQAVHHDYEASTVLGDAVLPHLVTAQEGQNTIGVYSNTDPDALSCTASVKPDLLLQGSGTISASNLGIVSASVGCPGSTSPLNLCLPQEIQQHGPDAFLHRFPGIVGCHEQLMTGGVAPSELLNKVTSPKAASGISFTTLDIPTVDIFTSLPHTKRNDSSDLLSVPACVKAQESCFSDHTQELGPSSVVPFADAGVGVPFVGSLHLSPGGKHPARQVVLAPKDIFSCQSDAAALDGISAISDSFTEVPRVILQALCKKFNIKANMKNSKLAQALSLLARSNDEVMVALQEVVDSFSLTQRVKKNNVDLAEQKICARRTDKDEDTMIKAQRLAAKRNLETSEFSFITYKPKTIISNMKNIGVKLGKNEKEVLQSVVAIKNIEIDRLAVAANSPSPHKITEIENGEDEEIDAELSLITQKWDDDAVPSALNLCYDLNVVPRRKKANRARSIGKGTRLPKKPVTPSKIIL</sequence>
<evidence type="ECO:0000256" key="1">
    <source>
        <dbReference type="SAM" id="MobiDB-lite"/>
    </source>
</evidence>
<reference evidence="2" key="1">
    <citation type="submission" date="2015-12" db="EMBL/GenBank/DDBJ databases">
        <title>Update maize B73 reference genome by single molecule sequencing technologies.</title>
        <authorList>
            <consortium name="Maize Genome Sequencing Project"/>
            <person name="Ware D."/>
        </authorList>
    </citation>
    <scope>NUCLEOTIDE SEQUENCE</scope>
    <source>
        <tissue evidence="2">Seedling</tissue>
    </source>
</reference>
<dbReference type="AlphaFoldDB" id="A0A1D6FYZ1"/>
<feature type="region of interest" description="Disordered" evidence="1">
    <location>
        <begin position="476"/>
        <end position="500"/>
    </location>
</feature>
<feature type="region of interest" description="Disordered" evidence="1">
    <location>
        <begin position="1"/>
        <end position="36"/>
    </location>
</feature>
<organism evidence="2">
    <name type="scientific">Zea mays</name>
    <name type="common">Maize</name>
    <dbReference type="NCBI Taxonomy" id="4577"/>
    <lineage>
        <taxon>Eukaryota</taxon>
        <taxon>Viridiplantae</taxon>
        <taxon>Streptophyta</taxon>
        <taxon>Embryophyta</taxon>
        <taxon>Tracheophyta</taxon>
        <taxon>Spermatophyta</taxon>
        <taxon>Magnoliopsida</taxon>
        <taxon>Liliopsida</taxon>
        <taxon>Poales</taxon>
        <taxon>Poaceae</taxon>
        <taxon>PACMAD clade</taxon>
        <taxon>Panicoideae</taxon>
        <taxon>Andropogonodae</taxon>
        <taxon>Andropogoneae</taxon>
        <taxon>Tripsacinae</taxon>
        <taxon>Zea</taxon>
    </lineage>
</organism>
<feature type="compositionally biased region" description="Polar residues" evidence="1">
    <location>
        <begin position="1"/>
        <end position="15"/>
    </location>
</feature>
<dbReference type="ExpressionAtlas" id="A0A1D6FYZ1">
    <property type="expression patterns" value="baseline"/>
</dbReference>
<protein>
    <submittedName>
        <fullName evidence="2">Uncharacterized protein</fullName>
    </submittedName>
</protein>
<name>A0A1D6FYZ1_MAIZE</name>
<proteinExistence type="predicted"/>
<dbReference type="SMR" id="A0A1D6FYZ1"/>
<gene>
    <name evidence="2" type="ORF">ZEAMMB73_Zm00001d011324</name>
</gene>
<dbReference type="EMBL" id="CM000784">
    <property type="protein sequence ID" value="AQK96541.1"/>
    <property type="molecule type" value="Genomic_DNA"/>
</dbReference>
<dbReference type="InParanoid" id="A0A1D6FYZ1"/>